<dbReference type="Proteomes" id="UP000830835">
    <property type="component" value="Unassembled WGS sequence"/>
</dbReference>
<name>A0ABT0C6X3_THEVL</name>
<evidence type="ECO:0000259" key="2">
    <source>
        <dbReference type="Pfam" id="PF23981"/>
    </source>
</evidence>
<keyword evidence="1" id="KW-1133">Transmembrane helix</keyword>
<keyword evidence="1" id="KW-0812">Transmembrane</keyword>
<keyword evidence="1" id="KW-0472">Membrane</keyword>
<dbReference type="InterPro" id="IPR055729">
    <property type="entry name" value="DUF7305"/>
</dbReference>
<evidence type="ECO:0000313" key="4">
    <source>
        <dbReference type="Proteomes" id="UP000830835"/>
    </source>
</evidence>
<evidence type="ECO:0000256" key="1">
    <source>
        <dbReference type="SAM" id="Phobius"/>
    </source>
</evidence>
<protein>
    <recommendedName>
        <fullName evidence="2">DUF7305 domain-containing protein</fullName>
    </recommendedName>
</protein>
<dbReference type="Pfam" id="PF23981">
    <property type="entry name" value="DUF7305"/>
    <property type="match status" value="1"/>
</dbReference>
<proteinExistence type="predicted"/>
<organism evidence="3 4">
    <name type="scientific">Thermostichus vulcanus str. 'Rupite'</name>
    <dbReference type="NCBI Taxonomy" id="2813851"/>
    <lineage>
        <taxon>Bacteria</taxon>
        <taxon>Bacillati</taxon>
        <taxon>Cyanobacteriota</taxon>
        <taxon>Cyanophyceae</taxon>
        <taxon>Thermostichales</taxon>
        <taxon>Thermostichaceae</taxon>
        <taxon>Thermostichus</taxon>
    </lineage>
</organism>
<gene>
    <name evidence="3" type="ORF">JX360_00720</name>
</gene>
<accession>A0ABT0C6X3</accession>
<reference evidence="3" key="1">
    <citation type="submission" date="2021-02" db="EMBL/GenBank/DDBJ databases">
        <title>The CRISPR/cas machinery reduction and long-range gene transfer in the hot spring cyanobacterium Synechococcus.</title>
        <authorList>
            <person name="Dvorak P."/>
            <person name="Jahodarova E."/>
            <person name="Hasler P."/>
            <person name="Poulickova A."/>
        </authorList>
    </citation>
    <scope>NUCLEOTIDE SEQUENCE</scope>
    <source>
        <strain evidence="3">Rupite</strain>
    </source>
</reference>
<sequence>MSRFLACWLFSLGSQRGPFCQRERGYALPLALMTGVILTILAMTMYARSRTNSLTSLSQYRSGQSLAIAEGGIDRTLARLNQSSTSTLLRVNFSDWLNPENIPLCYTTATVSSILTQGTIGQGTYRVLDYQYNPLTRQGTIWVQGQVGQAVTQIQQTFPIADDPSAFPALLGTINVDLGNNNVFGELPGVDGNVVCTNPQQCSVTCTPDSPPTAAQLRAAVGAGPNSIITGRIFVGNAEVPPLPPVPAGAISIGNINNSQAPLTLPRSTDDPITFTVNGETITAFVYQASSINLSGNDGKYLFLNTKDPHNKVSGSAQVPVYLYIDGNITLSGNASIRTFTDSLPGYVRIYGNAPTSQTFSLNGNTCLNAFVFAPNASMGIQGGGSGGPCDTPAGDYGNPTPQCNITGAVWVKEWDGSNATRPSVCVPPGLRQALGDLAISFESQSGFVEAWQRLEANP</sequence>
<feature type="transmembrane region" description="Helical" evidence="1">
    <location>
        <begin position="26"/>
        <end position="47"/>
    </location>
</feature>
<feature type="domain" description="DUF7305" evidence="2">
    <location>
        <begin position="312"/>
        <end position="385"/>
    </location>
</feature>
<keyword evidence="4" id="KW-1185">Reference proteome</keyword>
<comment type="caution">
    <text evidence="3">The sequence shown here is derived from an EMBL/GenBank/DDBJ whole genome shotgun (WGS) entry which is preliminary data.</text>
</comment>
<evidence type="ECO:0000313" key="3">
    <source>
        <dbReference type="EMBL" id="MCJ2541439.1"/>
    </source>
</evidence>
<dbReference type="RefSeq" id="WP_244348435.1">
    <property type="nucleotide sequence ID" value="NZ_JAFIRA010000001.1"/>
</dbReference>
<dbReference type="EMBL" id="JAFIRA010000001">
    <property type="protein sequence ID" value="MCJ2541439.1"/>
    <property type="molecule type" value="Genomic_DNA"/>
</dbReference>